<dbReference type="CDD" id="cd00075">
    <property type="entry name" value="HATPase"/>
    <property type="match status" value="1"/>
</dbReference>
<evidence type="ECO:0000256" key="6">
    <source>
        <dbReference type="ARBA" id="ARBA00022840"/>
    </source>
</evidence>
<evidence type="ECO:0000256" key="8">
    <source>
        <dbReference type="SAM" id="Phobius"/>
    </source>
</evidence>
<dbReference type="EMBL" id="QLMK01000001">
    <property type="protein sequence ID" value="RAK34129.1"/>
    <property type="molecule type" value="Genomic_DNA"/>
</dbReference>
<evidence type="ECO:0000256" key="7">
    <source>
        <dbReference type="SAM" id="MobiDB-lite"/>
    </source>
</evidence>
<feature type="region of interest" description="Disordered" evidence="7">
    <location>
        <begin position="1"/>
        <end position="26"/>
    </location>
</feature>
<dbReference type="SUPFAM" id="SSF55874">
    <property type="entry name" value="ATPase domain of HSP90 chaperone/DNA topoisomerase II/histidine kinase"/>
    <property type="match status" value="1"/>
</dbReference>
<keyword evidence="3" id="KW-0808">Transferase</keyword>
<keyword evidence="8" id="KW-0472">Membrane</keyword>
<evidence type="ECO:0000256" key="2">
    <source>
        <dbReference type="ARBA" id="ARBA00012438"/>
    </source>
</evidence>
<dbReference type="PROSITE" id="PS50109">
    <property type="entry name" value="HIS_KIN"/>
    <property type="match status" value="1"/>
</dbReference>
<organism evidence="10 11">
    <name type="scientific">Falsochrobactrum ovis</name>
    <dbReference type="NCBI Taxonomy" id="1293442"/>
    <lineage>
        <taxon>Bacteria</taxon>
        <taxon>Pseudomonadati</taxon>
        <taxon>Pseudomonadota</taxon>
        <taxon>Alphaproteobacteria</taxon>
        <taxon>Hyphomicrobiales</taxon>
        <taxon>Brucellaceae</taxon>
        <taxon>Falsochrobactrum</taxon>
    </lineage>
</organism>
<gene>
    <name evidence="10" type="ORF">C7374_101462</name>
</gene>
<dbReference type="InterPro" id="IPR004358">
    <property type="entry name" value="Sig_transdc_His_kin-like_C"/>
</dbReference>
<dbReference type="InterPro" id="IPR050980">
    <property type="entry name" value="2C_sensor_his_kinase"/>
</dbReference>
<feature type="transmembrane region" description="Helical" evidence="8">
    <location>
        <begin position="195"/>
        <end position="215"/>
    </location>
</feature>
<name>A0A364K018_9HYPH</name>
<dbReference type="InterPro" id="IPR005467">
    <property type="entry name" value="His_kinase_dom"/>
</dbReference>
<dbReference type="PANTHER" id="PTHR44936:SF10">
    <property type="entry name" value="SENSOR PROTEIN RSTB"/>
    <property type="match status" value="1"/>
</dbReference>
<sequence length="504" mass="56318">MAVDEKIMDQGDSESDTFSAPQKDENPEASFTRLAWRNRLSNKLLLLIGLAVLVAQVLIFVPSIANMRVRWIESRLDIVESVSKVLMTSSSMDIPREVQDKVLVTTGTKAIALRRAGASHLLAMTELPEKIDQVIDFNNISEAAAIWDAFATLFGGGNRTLRIYGALNPEQPDQIVEIVTSDAPMRAAMLEYAKNVAVVSLLISIIAASLIYLIIHEMLLRPIRIMHRNMMDFAAAPDNPTRILKPDNRKDEFGIAQRQIAEMQTDLHRTLKERKRLADLGLAVSKINHDMRNILASAQLLSDRVADTSDPMVQRFAPKLIHTLSRAIRYSESVLAYGRSQELPPKLQRVRLHSIVRDVEELLNISKESGIEFENEVSPEFELNVDTEQLFRVLNNLCRNAVQAMERDPRRDECVVRRLTISAGRIGTTTIIGVEDTGPGLPPKAREHLFTAFKGSTRSDGTGLGLAIALELVQAHGGTIELREDRPLGAHFEIRLPDSPSWQY</sequence>
<dbReference type="Pfam" id="PF02518">
    <property type="entry name" value="HATPase_c"/>
    <property type="match status" value="1"/>
</dbReference>
<dbReference type="OrthoDB" id="9784218at2"/>
<evidence type="ECO:0000256" key="4">
    <source>
        <dbReference type="ARBA" id="ARBA00022741"/>
    </source>
</evidence>
<evidence type="ECO:0000259" key="9">
    <source>
        <dbReference type="PROSITE" id="PS50109"/>
    </source>
</evidence>
<dbReference type="InterPro" id="IPR036890">
    <property type="entry name" value="HATPase_C_sf"/>
</dbReference>
<keyword evidence="8" id="KW-1133">Transmembrane helix</keyword>
<dbReference type="Gene3D" id="6.10.340.10">
    <property type="match status" value="1"/>
</dbReference>
<evidence type="ECO:0000256" key="3">
    <source>
        <dbReference type="ARBA" id="ARBA00022679"/>
    </source>
</evidence>
<evidence type="ECO:0000256" key="1">
    <source>
        <dbReference type="ARBA" id="ARBA00000085"/>
    </source>
</evidence>
<reference evidence="10 11" key="1">
    <citation type="submission" date="2018-06" db="EMBL/GenBank/DDBJ databases">
        <title>Genomic Encyclopedia of Type Strains, Phase IV (KMG-IV): sequencing the most valuable type-strain genomes for metagenomic binning, comparative biology and taxonomic classification.</title>
        <authorList>
            <person name="Goeker M."/>
        </authorList>
    </citation>
    <scope>NUCLEOTIDE SEQUENCE [LARGE SCALE GENOMIC DNA]</scope>
    <source>
        <strain evidence="10 11">DSM 26720</strain>
    </source>
</reference>
<dbReference type="GO" id="GO:0005524">
    <property type="term" value="F:ATP binding"/>
    <property type="evidence" value="ECO:0007669"/>
    <property type="project" value="UniProtKB-KW"/>
</dbReference>
<dbReference type="Gene3D" id="3.30.565.10">
    <property type="entry name" value="Histidine kinase-like ATPase, C-terminal domain"/>
    <property type="match status" value="1"/>
</dbReference>
<evidence type="ECO:0000313" key="10">
    <source>
        <dbReference type="EMBL" id="RAK34129.1"/>
    </source>
</evidence>
<proteinExistence type="predicted"/>
<dbReference type="GO" id="GO:0004673">
    <property type="term" value="F:protein histidine kinase activity"/>
    <property type="evidence" value="ECO:0007669"/>
    <property type="project" value="UniProtKB-EC"/>
</dbReference>
<dbReference type="EC" id="2.7.13.3" evidence="2"/>
<dbReference type="Proteomes" id="UP000249453">
    <property type="component" value="Unassembled WGS sequence"/>
</dbReference>
<keyword evidence="6" id="KW-0067">ATP-binding</keyword>
<accession>A0A364K018</accession>
<dbReference type="PANTHER" id="PTHR44936">
    <property type="entry name" value="SENSOR PROTEIN CREC"/>
    <property type="match status" value="1"/>
</dbReference>
<dbReference type="AlphaFoldDB" id="A0A364K018"/>
<dbReference type="InterPro" id="IPR003594">
    <property type="entry name" value="HATPase_dom"/>
</dbReference>
<comment type="catalytic activity">
    <reaction evidence="1">
        <text>ATP + protein L-histidine = ADP + protein N-phospho-L-histidine.</text>
        <dbReference type="EC" id="2.7.13.3"/>
    </reaction>
</comment>
<keyword evidence="4" id="KW-0547">Nucleotide-binding</keyword>
<evidence type="ECO:0000313" key="11">
    <source>
        <dbReference type="Proteomes" id="UP000249453"/>
    </source>
</evidence>
<feature type="transmembrane region" description="Helical" evidence="8">
    <location>
        <begin position="44"/>
        <end position="65"/>
    </location>
</feature>
<evidence type="ECO:0000256" key="5">
    <source>
        <dbReference type="ARBA" id="ARBA00022777"/>
    </source>
</evidence>
<feature type="domain" description="Histidine kinase" evidence="9">
    <location>
        <begin position="286"/>
        <end position="500"/>
    </location>
</feature>
<keyword evidence="11" id="KW-1185">Reference proteome</keyword>
<keyword evidence="8" id="KW-0812">Transmembrane</keyword>
<keyword evidence="5 10" id="KW-0418">Kinase</keyword>
<dbReference type="PRINTS" id="PR00344">
    <property type="entry name" value="BCTRLSENSOR"/>
</dbReference>
<comment type="caution">
    <text evidence="10">The sequence shown here is derived from an EMBL/GenBank/DDBJ whole genome shotgun (WGS) entry which is preliminary data.</text>
</comment>
<protein>
    <recommendedName>
        <fullName evidence="2">histidine kinase</fullName>
        <ecNumber evidence="2">2.7.13.3</ecNumber>
    </recommendedName>
</protein>
<dbReference type="RefSeq" id="WP_111573973.1">
    <property type="nucleotide sequence ID" value="NZ_JBHEEY010000001.1"/>
</dbReference>
<dbReference type="SMART" id="SM00387">
    <property type="entry name" value="HATPase_c"/>
    <property type="match status" value="1"/>
</dbReference>